<evidence type="ECO:0008006" key="4">
    <source>
        <dbReference type="Google" id="ProtNLM"/>
    </source>
</evidence>
<feature type="transmembrane region" description="Helical" evidence="1">
    <location>
        <begin position="109"/>
        <end position="128"/>
    </location>
</feature>
<sequence length="133" mass="15494">MAINKYKSRILIRYVWIVSIFCIAWFSYSCAALLTNKHYSVRIPDNSYKILEVNPGNVDVSATITINYAGQNYSVPVTEEDLNHHKLHKKFFYNKCFNYIFYEGDGNGFWRFAIVGIGIMVILLLLYLKKYGD</sequence>
<evidence type="ECO:0000313" key="2">
    <source>
        <dbReference type="EMBL" id="MBW4755161.1"/>
    </source>
</evidence>
<gene>
    <name evidence="2" type="ORF">KZO77_08890</name>
</gene>
<keyword evidence="3" id="KW-1185">Reference proteome</keyword>
<name>A0ABS6Y6N1_9BACT</name>
<keyword evidence="1" id="KW-0812">Transmembrane</keyword>
<dbReference type="PROSITE" id="PS51257">
    <property type="entry name" value="PROKAR_LIPOPROTEIN"/>
    <property type="match status" value="1"/>
</dbReference>
<evidence type="ECO:0000313" key="3">
    <source>
        <dbReference type="Proteomes" id="UP000812077"/>
    </source>
</evidence>
<dbReference type="RefSeq" id="WP_219433699.1">
    <property type="nucleotide sequence ID" value="NZ_CAMIDF010000028.1"/>
</dbReference>
<accession>A0ABS6Y6N1</accession>
<reference evidence="2 3" key="1">
    <citation type="submission" date="2021-07" db="EMBL/GenBank/DDBJ databases">
        <title>Genomic diversity and antimicrobial resistance of Prevotella spp. isolated from chronic lung disease airways.</title>
        <authorList>
            <person name="Webb K.A."/>
            <person name="Olagoke O.S."/>
            <person name="Baird T."/>
            <person name="Neill J."/>
            <person name="Pham A."/>
            <person name="Wells T.J."/>
            <person name="Ramsay K.A."/>
            <person name="Bell S.C."/>
            <person name="Sarovich D.S."/>
            <person name="Price E.P."/>
        </authorList>
    </citation>
    <scope>NUCLEOTIDE SEQUENCE [LARGE SCALE GENOMIC DNA]</scope>
    <source>
        <strain evidence="2 3">SCHI0027.S.6</strain>
    </source>
</reference>
<proteinExistence type="predicted"/>
<organism evidence="2 3">
    <name type="scientific">Prevotella melaninogenica</name>
    <dbReference type="NCBI Taxonomy" id="28132"/>
    <lineage>
        <taxon>Bacteria</taxon>
        <taxon>Pseudomonadati</taxon>
        <taxon>Bacteroidota</taxon>
        <taxon>Bacteroidia</taxon>
        <taxon>Bacteroidales</taxon>
        <taxon>Prevotellaceae</taxon>
        <taxon>Prevotella</taxon>
    </lineage>
</organism>
<keyword evidence="1" id="KW-1133">Transmembrane helix</keyword>
<feature type="transmembrane region" description="Helical" evidence="1">
    <location>
        <begin position="12"/>
        <end position="34"/>
    </location>
</feature>
<dbReference type="EMBL" id="JAHXCP010000016">
    <property type="protein sequence ID" value="MBW4755161.1"/>
    <property type="molecule type" value="Genomic_DNA"/>
</dbReference>
<protein>
    <recommendedName>
        <fullName evidence="4">DUF3592 domain-containing protein</fullName>
    </recommendedName>
</protein>
<dbReference type="Proteomes" id="UP000812077">
    <property type="component" value="Unassembled WGS sequence"/>
</dbReference>
<evidence type="ECO:0000256" key="1">
    <source>
        <dbReference type="SAM" id="Phobius"/>
    </source>
</evidence>
<keyword evidence="1" id="KW-0472">Membrane</keyword>
<comment type="caution">
    <text evidence="2">The sequence shown here is derived from an EMBL/GenBank/DDBJ whole genome shotgun (WGS) entry which is preliminary data.</text>
</comment>